<dbReference type="OrthoDB" id="2410195at2759"/>
<keyword evidence="2 5" id="KW-0808">Transferase</keyword>
<proteinExistence type="predicted"/>
<dbReference type="InterPro" id="IPR036388">
    <property type="entry name" value="WH-like_DNA-bd_sf"/>
</dbReference>
<dbReference type="AlphaFoldDB" id="A0A2V1DYS1"/>
<dbReference type="SUPFAM" id="SSF53335">
    <property type="entry name" value="S-adenosyl-L-methionine-dependent methyltransferases"/>
    <property type="match status" value="1"/>
</dbReference>
<feature type="domain" description="O-methyltransferase C-terminal" evidence="4">
    <location>
        <begin position="211"/>
        <end position="412"/>
    </location>
</feature>
<keyword evidence="1 5" id="KW-0489">Methyltransferase</keyword>
<dbReference type="InterPro" id="IPR029063">
    <property type="entry name" value="SAM-dependent_MTases_sf"/>
</dbReference>
<reference evidence="5 6" key="1">
    <citation type="journal article" date="2018" name="Sci. Rep.">
        <title>Comparative genomics provides insights into the lifestyle and reveals functional heterogeneity of dark septate endophytic fungi.</title>
        <authorList>
            <person name="Knapp D.G."/>
            <person name="Nemeth J.B."/>
            <person name="Barry K."/>
            <person name="Hainaut M."/>
            <person name="Henrissat B."/>
            <person name="Johnson J."/>
            <person name="Kuo A."/>
            <person name="Lim J.H.P."/>
            <person name="Lipzen A."/>
            <person name="Nolan M."/>
            <person name="Ohm R.A."/>
            <person name="Tamas L."/>
            <person name="Grigoriev I.V."/>
            <person name="Spatafora J.W."/>
            <person name="Nagy L.G."/>
            <person name="Kovacs G.M."/>
        </authorList>
    </citation>
    <scope>NUCLEOTIDE SEQUENCE [LARGE SCALE GENOMIC DNA]</scope>
    <source>
        <strain evidence="5 6">DSE2036</strain>
    </source>
</reference>
<dbReference type="InterPro" id="IPR036390">
    <property type="entry name" value="WH_DNA-bd_sf"/>
</dbReference>
<evidence type="ECO:0000256" key="1">
    <source>
        <dbReference type="ARBA" id="ARBA00022603"/>
    </source>
</evidence>
<dbReference type="EMBL" id="KZ805336">
    <property type="protein sequence ID" value="PVI03042.1"/>
    <property type="molecule type" value="Genomic_DNA"/>
</dbReference>
<evidence type="ECO:0000313" key="6">
    <source>
        <dbReference type="Proteomes" id="UP000244855"/>
    </source>
</evidence>
<dbReference type="GO" id="GO:0032259">
    <property type="term" value="P:methylation"/>
    <property type="evidence" value="ECO:0007669"/>
    <property type="project" value="UniProtKB-KW"/>
</dbReference>
<dbReference type="GO" id="GO:0008171">
    <property type="term" value="F:O-methyltransferase activity"/>
    <property type="evidence" value="ECO:0007669"/>
    <property type="project" value="InterPro"/>
</dbReference>
<accession>A0A2V1DYS1</accession>
<dbReference type="PANTHER" id="PTHR43712:SF19">
    <property type="entry name" value="DUAL O-METHYLTRANSFERASE_FAD-DEPENDENT MONOOXYGENASE ELCB"/>
    <property type="match status" value="1"/>
</dbReference>
<dbReference type="Proteomes" id="UP000244855">
    <property type="component" value="Unassembled WGS sequence"/>
</dbReference>
<dbReference type="PANTHER" id="PTHR43712">
    <property type="entry name" value="PUTATIVE (AFU_ORTHOLOGUE AFUA_4G14580)-RELATED"/>
    <property type="match status" value="1"/>
</dbReference>
<dbReference type="Pfam" id="PF00891">
    <property type="entry name" value="Methyltransf_2"/>
    <property type="match status" value="1"/>
</dbReference>
<dbReference type="STRING" id="97972.A0A2V1DYS1"/>
<gene>
    <name evidence="5" type="ORF">DM02DRAFT_670136</name>
</gene>
<keyword evidence="3" id="KW-0949">S-adenosyl-L-methionine</keyword>
<keyword evidence="6" id="KW-1185">Reference proteome</keyword>
<dbReference type="Gene3D" id="1.10.10.10">
    <property type="entry name" value="Winged helix-like DNA-binding domain superfamily/Winged helix DNA-binding domain"/>
    <property type="match status" value="1"/>
</dbReference>
<evidence type="ECO:0000256" key="3">
    <source>
        <dbReference type="ARBA" id="ARBA00022691"/>
    </source>
</evidence>
<sequence>MSQSISLVSLARQILEAAEKLEQAKPGSITEQEHIESRNAIVSATYDLRTQVFTGAQLVENHLVGYHTMSCLAWLVHFNIFTHVPIPTSSSGDMSEKVVSYAELSTRAGVPLSRLQSVARTAMTSGLFRETEDGSSIFHTDLSAEFARDISLRDWVKFITVYLSPTASKMAEATARWGDTDVKHHTAFNIALATDHPFFDYLKVTPGLADEFAGYMRALSCSEALNLKHLVDGFGWGGLGRDAVVVDVGGSTAQASIAVAKRFPDLRFIVEDLPEVVVAGPGIVAEAEEATPSREGRQLSSRITFVEHDFFNPQPKLHVNGDVAVPSVYLLRRILHDWPTARAREILQQLAVALRDGQNPQARIVIMDTILPPVGTLGPHEEAKLRVRDLAMAQIFNSQERELSEWKELLESTEPKLMIKAWRNPVGSSLAVIEAGL</sequence>
<protein>
    <submittedName>
        <fullName evidence="5">S-adenosyl-L-methionine-dependent methyltransferase</fullName>
    </submittedName>
</protein>
<dbReference type="InterPro" id="IPR016461">
    <property type="entry name" value="COMT-like"/>
</dbReference>
<dbReference type="Gene3D" id="3.40.50.150">
    <property type="entry name" value="Vaccinia Virus protein VP39"/>
    <property type="match status" value="1"/>
</dbReference>
<evidence type="ECO:0000259" key="4">
    <source>
        <dbReference type="Pfam" id="PF00891"/>
    </source>
</evidence>
<organism evidence="5 6">
    <name type="scientific">Periconia macrospinosa</name>
    <dbReference type="NCBI Taxonomy" id="97972"/>
    <lineage>
        <taxon>Eukaryota</taxon>
        <taxon>Fungi</taxon>
        <taxon>Dikarya</taxon>
        <taxon>Ascomycota</taxon>
        <taxon>Pezizomycotina</taxon>
        <taxon>Dothideomycetes</taxon>
        <taxon>Pleosporomycetidae</taxon>
        <taxon>Pleosporales</taxon>
        <taxon>Massarineae</taxon>
        <taxon>Periconiaceae</taxon>
        <taxon>Periconia</taxon>
    </lineage>
</organism>
<name>A0A2V1DYS1_9PLEO</name>
<dbReference type="InterPro" id="IPR001077">
    <property type="entry name" value="COMT_C"/>
</dbReference>
<evidence type="ECO:0000313" key="5">
    <source>
        <dbReference type="EMBL" id="PVI03042.1"/>
    </source>
</evidence>
<dbReference type="SUPFAM" id="SSF46785">
    <property type="entry name" value="Winged helix' DNA-binding domain"/>
    <property type="match status" value="1"/>
</dbReference>
<evidence type="ECO:0000256" key="2">
    <source>
        <dbReference type="ARBA" id="ARBA00022679"/>
    </source>
</evidence>
<dbReference type="PROSITE" id="PS51683">
    <property type="entry name" value="SAM_OMT_II"/>
    <property type="match status" value="1"/>
</dbReference>